<dbReference type="EMBL" id="UOFI01000132">
    <property type="protein sequence ID" value="VAW68546.1"/>
    <property type="molecule type" value="Genomic_DNA"/>
</dbReference>
<reference evidence="1" key="1">
    <citation type="submission" date="2018-06" db="EMBL/GenBank/DDBJ databases">
        <authorList>
            <person name="Zhirakovskaya E."/>
        </authorList>
    </citation>
    <scope>NUCLEOTIDE SEQUENCE</scope>
</reference>
<gene>
    <name evidence="1" type="ORF">MNBD_GAMMA09-3182</name>
</gene>
<accession>A0A3B0YJQ3</accession>
<name>A0A3B0YJQ3_9ZZZZ</name>
<organism evidence="1">
    <name type="scientific">hydrothermal vent metagenome</name>
    <dbReference type="NCBI Taxonomy" id="652676"/>
    <lineage>
        <taxon>unclassified sequences</taxon>
        <taxon>metagenomes</taxon>
        <taxon>ecological metagenomes</taxon>
    </lineage>
</organism>
<protein>
    <submittedName>
        <fullName evidence="1">Uncharacterized protein</fullName>
    </submittedName>
</protein>
<sequence>MKIHSFAILTLILSALFLPTSSTAQGEEGLNKMIDMIVDEMSNSTEFNKNMKCMGASDQQITTYLEQFKKDYRYCLSKFPQNKDGGAAFLSCWTPKVNASFKNLDISESVIKKCKS</sequence>
<dbReference type="AlphaFoldDB" id="A0A3B0YJQ3"/>
<proteinExistence type="predicted"/>
<evidence type="ECO:0000313" key="1">
    <source>
        <dbReference type="EMBL" id="VAW68546.1"/>
    </source>
</evidence>